<dbReference type="ESTHER" id="9eupu-a0a0b7b9j7">
    <property type="family name" value="ACHE"/>
</dbReference>
<dbReference type="GO" id="GO:0005886">
    <property type="term" value="C:plasma membrane"/>
    <property type="evidence" value="ECO:0007669"/>
    <property type="project" value="TreeGrafter"/>
</dbReference>
<evidence type="ECO:0000256" key="5">
    <source>
        <dbReference type="ARBA" id="ARBA00022801"/>
    </source>
</evidence>
<dbReference type="GO" id="GO:0003990">
    <property type="term" value="F:acetylcholinesterase activity"/>
    <property type="evidence" value="ECO:0007669"/>
    <property type="project" value="TreeGrafter"/>
</dbReference>
<dbReference type="InterPro" id="IPR014788">
    <property type="entry name" value="AChE_tetra"/>
</dbReference>
<dbReference type="AlphaFoldDB" id="A0A0B7B9J7"/>
<keyword evidence="9" id="KW-0732">Signal</keyword>
<accession>A0A0B7B9J7</accession>
<dbReference type="InterPro" id="IPR002018">
    <property type="entry name" value="CarbesteraseB"/>
</dbReference>
<feature type="active site" description="Charge relay system" evidence="8">
    <location>
        <position position="475"/>
    </location>
</feature>
<dbReference type="PROSITE" id="PS00941">
    <property type="entry name" value="CARBOXYLESTERASE_B_2"/>
    <property type="match status" value="1"/>
</dbReference>
<evidence type="ECO:0000256" key="2">
    <source>
        <dbReference type="ARBA" id="ARBA00005964"/>
    </source>
</evidence>
<dbReference type="CDD" id="cd00312">
    <property type="entry name" value="Esterase_lipase"/>
    <property type="match status" value="1"/>
</dbReference>
<feature type="active site" description="Acyl-ester intermediate" evidence="8">
    <location>
        <position position="227"/>
    </location>
</feature>
<keyword evidence="5 9" id="KW-0378">Hydrolase</keyword>
<dbReference type="InterPro" id="IPR050654">
    <property type="entry name" value="AChE-related_enzymes"/>
</dbReference>
<feature type="domain" description="Acetylcholinesterase tetramerisation" evidence="11">
    <location>
        <begin position="581"/>
        <end position="610"/>
    </location>
</feature>
<dbReference type="PROSITE" id="PS00122">
    <property type="entry name" value="CARBOXYLESTERASE_B_1"/>
    <property type="match status" value="1"/>
</dbReference>
<sequence length="624" mass="70780">MLPGDYITKIVALGQLVILLLSGVIQVSCDSPIVDTDKGKVRGFSETIQGKKLDIFYGIPYAAPPLGDLRYSPPIQNEPWKGILDATQQPNCCYQSNDEYFGNFTGSTMWNPNTNPSEDCLYLSVWVPRTHPPYKDKAVIVWIYGGGFSTGSSTLDIYQPSYLAVENDVIVVSMQYRVGSLGFLALDTPEAPGNAGIWDQRMALQWVARNIHNFGGSAHNVTLMGESAGAGSVGLFLLCDLCTGLFQRAILQSGAPQASWAAVPKQLIKNRSEQFAQSVGCNQQTDDEYRVRCLRSLTYNQTILSREYILTSGIIQPSFVPIVDGILLRQEPAQLLRTGNFKKTPILIGSNQNEGTFFLAYIHWIFNLNNAPVITSALYHQLMTHVLFRHYPYHPFLLNEFGLDAIMFHYRDWLDPENHTALSVSLDNAVGDCFFVCPVNKLARTYAKHKLPVYYYWFSQRWTANPWPEWMGVLHADEIWYTFGHALNSSHSFTEEERQLSRKMMTYWTNFAKTGDPNQAPGELSLPEWPIFKHNEQMFLNLSVASLASGHPWGQGPRTQHCAFWDEYLPKLVHETSNISDVEKEWKKQFHEWKTHYIVDWKTQFDNFLSGYQRKMGTCGGGKP</sequence>
<keyword evidence="3" id="KW-0719">Serine esterase</keyword>
<organism evidence="12">
    <name type="scientific">Arion vulgaris</name>
    <dbReference type="NCBI Taxonomy" id="1028688"/>
    <lineage>
        <taxon>Eukaryota</taxon>
        <taxon>Metazoa</taxon>
        <taxon>Spiralia</taxon>
        <taxon>Lophotrochozoa</taxon>
        <taxon>Mollusca</taxon>
        <taxon>Gastropoda</taxon>
        <taxon>Heterobranchia</taxon>
        <taxon>Euthyneura</taxon>
        <taxon>Panpulmonata</taxon>
        <taxon>Eupulmonata</taxon>
        <taxon>Stylommatophora</taxon>
        <taxon>Helicina</taxon>
        <taxon>Arionoidea</taxon>
        <taxon>Arionidae</taxon>
        <taxon>Arion</taxon>
    </lineage>
</organism>
<dbReference type="EC" id="3.1.1.-" evidence="9"/>
<comment type="similarity">
    <text evidence="2 9">Belongs to the type-B carboxylesterase/lipase family.</text>
</comment>
<evidence type="ECO:0000313" key="12">
    <source>
        <dbReference type="EMBL" id="CEK89994.1"/>
    </source>
</evidence>
<keyword evidence="6" id="KW-1015">Disulfide bond</keyword>
<evidence type="ECO:0000259" key="11">
    <source>
        <dbReference type="Pfam" id="PF08674"/>
    </source>
</evidence>
<gene>
    <name evidence="12" type="primary">ORF174045</name>
</gene>
<evidence type="ECO:0000256" key="3">
    <source>
        <dbReference type="ARBA" id="ARBA00022487"/>
    </source>
</evidence>
<keyword evidence="7" id="KW-0325">Glycoprotein</keyword>
<comment type="subcellular location">
    <subcellularLocation>
        <location evidence="1">Secreted</location>
    </subcellularLocation>
</comment>
<protein>
    <recommendedName>
        <fullName evidence="9">Carboxylic ester hydrolase</fullName>
        <ecNumber evidence="9">3.1.1.-</ecNumber>
    </recommendedName>
</protein>
<dbReference type="InterPro" id="IPR019819">
    <property type="entry name" value="Carboxylesterase_B_CS"/>
</dbReference>
<dbReference type="Gene3D" id="3.40.50.1820">
    <property type="entry name" value="alpha/beta hydrolase"/>
    <property type="match status" value="1"/>
</dbReference>
<feature type="chain" id="PRO_5005110633" description="Carboxylic ester hydrolase" evidence="9">
    <location>
        <begin position="30"/>
        <end position="624"/>
    </location>
</feature>
<dbReference type="InterPro" id="IPR029058">
    <property type="entry name" value="AB_hydrolase_fold"/>
</dbReference>
<dbReference type="FunFam" id="3.40.50.1820:FF:000029">
    <property type="entry name" value="Acetylcholinesterase"/>
    <property type="match status" value="1"/>
</dbReference>
<dbReference type="PANTHER" id="PTHR43918:SF12">
    <property type="entry name" value="ACETYLCHOLINESTERASE 1"/>
    <property type="match status" value="1"/>
</dbReference>
<evidence type="ECO:0000256" key="7">
    <source>
        <dbReference type="ARBA" id="ARBA00023180"/>
    </source>
</evidence>
<proteinExistence type="inferred from homology"/>
<dbReference type="PRINTS" id="PR00878">
    <property type="entry name" value="CHOLNESTRASE"/>
</dbReference>
<dbReference type="GO" id="GO:0006581">
    <property type="term" value="P:acetylcholine catabolic process"/>
    <property type="evidence" value="ECO:0007669"/>
    <property type="project" value="TreeGrafter"/>
</dbReference>
<keyword evidence="4" id="KW-0964">Secreted</keyword>
<dbReference type="EMBL" id="HACG01043129">
    <property type="protein sequence ID" value="CEK89994.1"/>
    <property type="molecule type" value="Transcribed_RNA"/>
</dbReference>
<feature type="domain" description="Carboxylesterase type B" evidence="10">
    <location>
        <begin position="30"/>
        <end position="565"/>
    </location>
</feature>
<reference evidence="12" key="1">
    <citation type="submission" date="2014-12" db="EMBL/GenBank/DDBJ databases">
        <title>Insight into the proteome of Arion vulgaris.</title>
        <authorList>
            <person name="Aradska J."/>
            <person name="Bulat T."/>
            <person name="Smidak R."/>
            <person name="Sarate P."/>
            <person name="Gangsoo J."/>
            <person name="Sialana F."/>
            <person name="Bilban M."/>
            <person name="Lubec G."/>
        </authorList>
    </citation>
    <scope>NUCLEOTIDE SEQUENCE</scope>
    <source>
        <tissue evidence="12">Skin</tissue>
    </source>
</reference>
<dbReference type="GO" id="GO:0019695">
    <property type="term" value="P:choline metabolic process"/>
    <property type="evidence" value="ECO:0007669"/>
    <property type="project" value="TreeGrafter"/>
</dbReference>
<evidence type="ECO:0000256" key="1">
    <source>
        <dbReference type="ARBA" id="ARBA00004613"/>
    </source>
</evidence>
<dbReference type="PANTHER" id="PTHR43918">
    <property type="entry name" value="ACETYLCHOLINESTERASE"/>
    <property type="match status" value="1"/>
</dbReference>
<dbReference type="Pfam" id="PF08674">
    <property type="entry name" value="AChE_tetra"/>
    <property type="match status" value="1"/>
</dbReference>
<dbReference type="InterPro" id="IPR019826">
    <property type="entry name" value="Carboxylesterase_B_AS"/>
</dbReference>
<feature type="signal peptide" evidence="9">
    <location>
        <begin position="1"/>
        <end position="29"/>
    </location>
</feature>
<dbReference type="SUPFAM" id="SSF53474">
    <property type="entry name" value="alpha/beta-Hydrolases"/>
    <property type="match status" value="1"/>
</dbReference>
<evidence type="ECO:0000256" key="6">
    <source>
        <dbReference type="ARBA" id="ARBA00023157"/>
    </source>
</evidence>
<dbReference type="InterPro" id="IPR000997">
    <property type="entry name" value="Cholinesterase"/>
</dbReference>
<name>A0A0B7B9J7_9EUPU</name>
<evidence type="ECO:0000256" key="4">
    <source>
        <dbReference type="ARBA" id="ARBA00022525"/>
    </source>
</evidence>
<dbReference type="Pfam" id="PF00135">
    <property type="entry name" value="COesterase"/>
    <property type="match status" value="1"/>
</dbReference>
<evidence type="ECO:0000259" key="10">
    <source>
        <dbReference type="Pfam" id="PF00135"/>
    </source>
</evidence>
<evidence type="ECO:0000256" key="8">
    <source>
        <dbReference type="PIRSR" id="PIRSR600997-1"/>
    </source>
</evidence>
<evidence type="ECO:0000256" key="9">
    <source>
        <dbReference type="RuleBase" id="RU361235"/>
    </source>
</evidence>
<dbReference type="GO" id="GO:0005615">
    <property type="term" value="C:extracellular space"/>
    <property type="evidence" value="ECO:0007669"/>
    <property type="project" value="TreeGrafter"/>
</dbReference>
<feature type="active site" description="Charge relay system" evidence="8">
    <location>
        <position position="354"/>
    </location>
</feature>